<evidence type="ECO:0008006" key="4">
    <source>
        <dbReference type="Google" id="ProtNLM"/>
    </source>
</evidence>
<dbReference type="EMBL" id="CP120863">
    <property type="protein sequence ID" value="WFE89804.1"/>
    <property type="molecule type" value="Genomic_DNA"/>
</dbReference>
<dbReference type="Proteomes" id="UP001209803">
    <property type="component" value="Chromosome"/>
</dbReference>
<dbReference type="SUPFAM" id="SSF54427">
    <property type="entry name" value="NTF2-like"/>
    <property type="match status" value="1"/>
</dbReference>
<name>A0ABY8F316_9HYPH</name>
<dbReference type="RefSeq" id="WP_265680170.1">
    <property type="nucleotide sequence ID" value="NZ_CP120863.1"/>
</dbReference>
<organism evidence="2 3">
    <name type="scientific">Roseibium porphyridii</name>
    <dbReference type="NCBI Taxonomy" id="2866279"/>
    <lineage>
        <taxon>Bacteria</taxon>
        <taxon>Pseudomonadati</taxon>
        <taxon>Pseudomonadota</taxon>
        <taxon>Alphaproteobacteria</taxon>
        <taxon>Hyphomicrobiales</taxon>
        <taxon>Stappiaceae</taxon>
        <taxon>Roseibium</taxon>
    </lineage>
</organism>
<keyword evidence="3" id="KW-1185">Reference proteome</keyword>
<feature type="chain" id="PRO_5045701584" description="SnoaL-like domain-containing protein" evidence="1">
    <location>
        <begin position="24"/>
        <end position="174"/>
    </location>
</feature>
<evidence type="ECO:0000313" key="3">
    <source>
        <dbReference type="Proteomes" id="UP001209803"/>
    </source>
</evidence>
<feature type="signal peptide" evidence="1">
    <location>
        <begin position="1"/>
        <end position="23"/>
    </location>
</feature>
<dbReference type="InterPro" id="IPR032710">
    <property type="entry name" value="NTF2-like_dom_sf"/>
</dbReference>
<proteinExistence type="predicted"/>
<gene>
    <name evidence="2" type="ORF">K1718_00130</name>
</gene>
<accession>A0ABY8F316</accession>
<evidence type="ECO:0000256" key="1">
    <source>
        <dbReference type="SAM" id="SignalP"/>
    </source>
</evidence>
<sequence>MIIKRSLFIAPILAALSSVPAISQEPREIPAELTVGTPVDELDSKAIDQLLFAYKMAWGWQDTEALMSLHSSDTEWINAYARMFRGTKPLGTFLEERLFTQFDPEVSRREVSNMKVISRRYVGEKGAVVHMFTDGDRGASRNENEELRRTHIHLVLEKRKENWLIVHTAIMDAR</sequence>
<reference evidence="2 3" key="1">
    <citation type="submission" date="2023-03" db="EMBL/GenBank/DDBJ databases">
        <title>Roseibium porphyridii sp. nov. and Roseibium rhodosorbium sp. nov. isolated from marine algae, Porphyridium cruentum and Rhodosorus marinus, respectively.</title>
        <authorList>
            <person name="Lee M.W."/>
            <person name="Choi B.J."/>
            <person name="Lee J.K."/>
            <person name="Choi D.G."/>
            <person name="Baek J.H."/>
            <person name="Bayburt H."/>
            <person name="Kim J.M."/>
            <person name="Han D.M."/>
            <person name="Kim K.H."/>
            <person name="Jeon C.O."/>
        </authorList>
    </citation>
    <scope>NUCLEOTIDE SEQUENCE [LARGE SCALE GENOMIC DNA]</scope>
    <source>
        <strain evidence="2 3">KMA01</strain>
    </source>
</reference>
<dbReference type="Gene3D" id="3.10.450.50">
    <property type="match status" value="1"/>
</dbReference>
<protein>
    <recommendedName>
        <fullName evidence="4">SnoaL-like domain-containing protein</fullName>
    </recommendedName>
</protein>
<evidence type="ECO:0000313" key="2">
    <source>
        <dbReference type="EMBL" id="WFE89804.1"/>
    </source>
</evidence>
<keyword evidence="1" id="KW-0732">Signal</keyword>